<keyword evidence="2" id="KW-1133">Transmembrane helix</keyword>
<feature type="transmembrane region" description="Helical" evidence="2">
    <location>
        <begin position="119"/>
        <end position="136"/>
    </location>
</feature>
<dbReference type="AlphaFoldDB" id="A0AAN9UAZ3"/>
<feature type="compositionally biased region" description="Acidic residues" evidence="1">
    <location>
        <begin position="248"/>
        <end position="267"/>
    </location>
</feature>
<evidence type="ECO:0000313" key="4">
    <source>
        <dbReference type="Proteomes" id="UP001320420"/>
    </source>
</evidence>
<protein>
    <submittedName>
        <fullName evidence="3">Uncharacterized protein</fullName>
    </submittedName>
</protein>
<gene>
    <name evidence="3" type="ORF">SLS62_010732</name>
</gene>
<feature type="region of interest" description="Disordered" evidence="1">
    <location>
        <begin position="233"/>
        <end position="271"/>
    </location>
</feature>
<feature type="compositionally biased region" description="Basic and acidic residues" evidence="1">
    <location>
        <begin position="237"/>
        <end position="247"/>
    </location>
</feature>
<comment type="caution">
    <text evidence="3">The sequence shown here is derived from an EMBL/GenBank/DDBJ whole genome shotgun (WGS) entry which is preliminary data.</text>
</comment>
<name>A0AAN9UAZ3_9PEZI</name>
<feature type="transmembrane region" description="Helical" evidence="2">
    <location>
        <begin position="48"/>
        <end position="67"/>
    </location>
</feature>
<keyword evidence="2" id="KW-0812">Transmembrane</keyword>
<keyword evidence="4" id="KW-1185">Reference proteome</keyword>
<evidence type="ECO:0000256" key="1">
    <source>
        <dbReference type="SAM" id="MobiDB-lite"/>
    </source>
</evidence>
<reference evidence="3 4" key="1">
    <citation type="submission" date="2024-02" db="EMBL/GenBank/DDBJ databases">
        <title>De novo assembly and annotation of 12 fungi associated with fruit tree decline syndrome in Ontario, Canada.</title>
        <authorList>
            <person name="Sulman M."/>
            <person name="Ellouze W."/>
            <person name="Ilyukhin E."/>
        </authorList>
    </citation>
    <scope>NUCLEOTIDE SEQUENCE [LARGE SCALE GENOMIC DNA]</scope>
    <source>
        <strain evidence="3 4">M11/M66-122</strain>
    </source>
</reference>
<sequence length="414" mass="44732">MASPSPFWEELVPALQTLSKTLKSNAKVGLFVCLAAYVPVHFELAFPFQLWLHGLFLIVVVIIGYFAPSVKFSGPIRFAYLEYSEYFIKISKLLQDWWVYAAVFLFLYPGTFYPALLPVLSLSFIAIAVVTWVYVYHEYHKQLLIITGQVAADVSRATLASSTARDFAGAASRYEKELFDAATVARRDSLLASAVRITDFFDCATRAWAALGEITVAVQKVTSKVEAIVDAAENVEDIDKPDEKPDAGDDEEGGGEGDGDEDEEEEESRTQMLARALREEAEKTLSKVGEVVGQVEAAQASVRLSKAAKDQDAKARQAADANAIAAASAVEEVKGKAAESDNASCKAAAAAEHIKGLAEQAVIVATNGEMAVARTLAGSVKSGAEEAWLESGKARQVTDEAHALLIKWLQTKVA</sequence>
<organism evidence="3 4">
    <name type="scientific">Diatrype stigma</name>
    <dbReference type="NCBI Taxonomy" id="117547"/>
    <lineage>
        <taxon>Eukaryota</taxon>
        <taxon>Fungi</taxon>
        <taxon>Dikarya</taxon>
        <taxon>Ascomycota</taxon>
        <taxon>Pezizomycotina</taxon>
        <taxon>Sordariomycetes</taxon>
        <taxon>Xylariomycetidae</taxon>
        <taxon>Xylariales</taxon>
        <taxon>Diatrypaceae</taxon>
        <taxon>Diatrype</taxon>
    </lineage>
</organism>
<dbReference type="Proteomes" id="UP001320420">
    <property type="component" value="Unassembled WGS sequence"/>
</dbReference>
<feature type="transmembrane region" description="Helical" evidence="2">
    <location>
        <begin position="97"/>
        <end position="113"/>
    </location>
</feature>
<keyword evidence="2" id="KW-0472">Membrane</keyword>
<proteinExistence type="predicted"/>
<evidence type="ECO:0000313" key="3">
    <source>
        <dbReference type="EMBL" id="KAK7742424.1"/>
    </source>
</evidence>
<dbReference type="EMBL" id="JAKJXP020000142">
    <property type="protein sequence ID" value="KAK7742424.1"/>
    <property type="molecule type" value="Genomic_DNA"/>
</dbReference>
<evidence type="ECO:0000256" key="2">
    <source>
        <dbReference type="SAM" id="Phobius"/>
    </source>
</evidence>
<accession>A0AAN9UAZ3</accession>